<dbReference type="GO" id="GO:0034040">
    <property type="term" value="F:ATPase-coupled lipid transmembrane transporter activity"/>
    <property type="evidence" value="ECO:0007669"/>
    <property type="project" value="TreeGrafter"/>
</dbReference>
<evidence type="ECO:0000256" key="5">
    <source>
        <dbReference type="ARBA" id="ARBA00022989"/>
    </source>
</evidence>
<organism evidence="10 11">
    <name type="scientific">[Actinomadura] parvosata subsp. kistnae</name>
    <dbReference type="NCBI Taxonomy" id="1909395"/>
    <lineage>
        <taxon>Bacteria</taxon>
        <taxon>Bacillati</taxon>
        <taxon>Actinomycetota</taxon>
        <taxon>Actinomycetes</taxon>
        <taxon>Streptosporangiales</taxon>
        <taxon>Streptosporangiaceae</taxon>
        <taxon>Nonomuraea</taxon>
    </lineage>
</organism>
<dbReference type="SMART" id="SM00382">
    <property type="entry name" value="AAA"/>
    <property type="match status" value="1"/>
</dbReference>
<feature type="transmembrane region" description="Helical" evidence="7">
    <location>
        <begin position="131"/>
        <end position="154"/>
    </location>
</feature>
<evidence type="ECO:0000256" key="1">
    <source>
        <dbReference type="ARBA" id="ARBA00004651"/>
    </source>
</evidence>
<evidence type="ECO:0000259" key="8">
    <source>
        <dbReference type="PROSITE" id="PS50893"/>
    </source>
</evidence>
<dbReference type="PANTHER" id="PTHR24221:SF654">
    <property type="entry name" value="ATP-BINDING CASSETTE SUB-FAMILY B MEMBER 6"/>
    <property type="match status" value="1"/>
</dbReference>
<dbReference type="GO" id="GO:0140359">
    <property type="term" value="F:ABC-type transporter activity"/>
    <property type="evidence" value="ECO:0007669"/>
    <property type="project" value="InterPro"/>
</dbReference>
<feature type="transmembrane region" description="Helical" evidence="7">
    <location>
        <begin position="28"/>
        <end position="47"/>
    </location>
</feature>
<gene>
    <name evidence="10" type="ORF">BKM31_02860</name>
</gene>
<dbReference type="PROSITE" id="PS00211">
    <property type="entry name" value="ABC_TRANSPORTER_1"/>
    <property type="match status" value="1"/>
</dbReference>
<dbReference type="InterPro" id="IPR003439">
    <property type="entry name" value="ABC_transporter-like_ATP-bd"/>
</dbReference>
<keyword evidence="5 7" id="KW-1133">Transmembrane helix</keyword>
<feature type="transmembrane region" description="Helical" evidence="7">
    <location>
        <begin position="160"/>
        <end position="182"/>
    </location>
</feature>
<dbReference type="GO" id="GO:0016887">
    <property type="term" value="F:ATP hydrolysis activity"/>
    <property type="evidence" value="ECO:0007669"/>
    <property type="project" value="InterPro"/>
</dbReference>
<dbReference type="EMBL" id="CP017717">
    <property type="protein sequence ID" value="AQZ60594.1"/>
    <property type="molecule type" value="Genomic_DNA"/>
</dbReference>
<feature type="domain" description="ABC transmembrane type-1" evidence="9">
    <location>
        <begin position="30"/>
        <end position="289"/>
    </location>
</feature>
<evidence type="ECO:0000259" key="9">
    <source>
        <dbReference type="PROSITE" id="PS50929"/>
    </source>
</evidence>
<dbReference type="Pfam" id="PF00005">
    <property type="entry name" value="ABC_tran"/>
    <property type="match status" value="1"/>
</dbReference>
<keyword evidence="6 7" id="KW-0472">Membrane</keyword>
<protein>
    <submittedName>
        <fullName evidence="10">ABC transporter ATP-binding protein</fullName>
    </submittedName>
</protein>
<sequence length="597" mass="61465">MNPQDTGGRVVHPLAHALRREPRQLVRLGLWSVVEAAPAFLIGQAVARAIEDGFAAAAPMIGLAWLAALGVAWLAGAVAARQVVLAVAAVAEPFRDDLLTRVVAGALRTGTGRDSAAVARAGLQVELARDAFAAVVTTVRGFVFTVISVVLGLLTLAPETLLLVMPPFLAGLCLFLASLPALARRQRAYLVADERLAEAMTEMAGGLRDIEACGLRDSVAARLERRVGAQAAAARRLARVSAVRTAALAAGGWLPVVLVLAGTPWLMERGVGAGVIVGTLAYVTQSLAPALGGLVQGLGVSGVRLAVSLGRILAMAPPPALAPPLIRPATTEIRLDAVTFAYGPHSAPVVVGLDLVVPEGDHLAIVGPSGAGKSTLASLISGLLRPGKGEVLVGGVPADRLDPAARVLIPQEAYVFRGTLRENLLYHARTDTGPDTGPAEAGPADAALTDAALTDPTLTDPTLTDAALAEAVAAVGADRLVDELGGYDAPVEPGALSAGQRQLVALARAYLAPAAVVILDEATCHLDPAAEAVAEAAFARRGGTLIVIAHRLTSALRARRILLMDGTRITLGTHEELVRTSPLYADLAGHWHPEPVS</sequence>
<feature type="domain" description="ABC transporter" evidence="8">
    <location>
        <begin position="333"/>
        <end position="590"/>
    </location>
</feature>
<feature type="transmembrane region" description="Helical" evidence="7">
    <location>
        <begin position="53"/>
        <end position="75"/>
    </location>
</feature>
<evidence type="ECO:0000256" key="2">
    <source>
        <dbReference type="ARBA" id="ARBA00022692"/>
    </source>
</evidence>
<dbReference type="InterPro" id="IPR003593">
    <property type="entry name" value="AAA+_ATPase"/>
</dbReference>
<name>A0A1U9ZRM5_9ACTN</name>
<evidence type="ECO:0000256" key="6">
    <source>
        <dbReference type="ARBA" id="ARBA00023136"/>
    </source>
</evidence>
<dbReference type="InterPro" id="IPR036640">
    <property type="entry name" value="ABC1_TM_sf"/>
</dbReference>
<reference evidence="11" key="1">
    <citation type="journal article" date="2017" name="Med. Chem. Commun.">
        <title>Nonomuraea sp. ATCC 55076 harbours the largest actinomycete chromosome to date and the kistamicin biosynthetic gene cluster.</title>
        <authorList>
            <person name="Nazari B."/>
            <person name="Forneris C.C."/>
            <person name="Gibson M.I."/>
            <person name="Moon K."/>
            <person name="Schramma K.R."/>
            <person name="Seyedsayamdost M.R."/>
        </authorList>
    </citation>
    <scope>NUCLEOTIDE SEQUENCE [LARGE SCALE GENOMIC DNA]</scope>
    <source>
        <strain evidence="11">ATCC 55076</strain>
    </source>
</reference>
<dbReference type="Gene3D" id="3.40.50.300">
    <property type="entry name" value="P-loop containing nucleotide triphosphate hydrolases"/>
    <property type="match status" value="1"/>
</dbReference>
<keyword evidence="11" id="KW-1185">Reference proteome</keyword>
<keyword evidence="3" id="KW-0547">Nucleotide-binding</keyword>
<dbReference type="SUPFAM" id="SSF90123">
    <property type="entry name" value="ABC transporter transmembrane region"/>
    <property type="match status" value="1"/>
</dbReference>
<keyword evidence="4 10" id="KW-0067">ATP-binding</keyword>
<proteinExistence type="predicted"/>
<dbReference type="Gene3D" id="1.20.1560.10">
    <property type="entry name" value="ABC transporter type 1, transmembrane domain"/>
    <property type="match status" value="1"/>
</dbReference>
<keyword evidence="2 7" id="KW-0812">Transmembrane</keyword>
<evidence type="ECO:0000313" key="11">
    <source>
        <dbReference type="Proteomes" id="UP000190797"/>
    </source>
</evidence>
<dbReference type="RefSeq" id="WP_080036654.1">
    <property type="nucleotide sequence ID" value="NZ_CP017717.1"/>
</dbReference>
<dbReference type="PROSITE" id="PS50893">
    <property type="entry name" value="ABC_TRANSPORTER_2"/>
    <property type="match status" value="1"/>
</dbReference>
<dbReference type="CDD" id="cd03228">
    <property type="entry name" value="ABCC_MRP_Like"/>
    <property type="match status" value="1"/>
</dbReference>
<comment type="subcellular location">
    <subcellularLocation>
        <location evidence="1">Cell membrane</location>
        <topology evidence="1">Multi-pass membrane protein</topology>
    </subcellularLocation>
</comment>
<feature type="transmembrane region" description="Helical" evidence="7">
    <location>
        <begin position="245"/>
        <end position="267"/>
    </location>
</feature>
<dbReference type="GO" id="GO:0005886">
    <property type="term" value="C:plasma membrane"/>
    <property type="evidence" value="ECO:0007669"/>
    <property type="project" value="UniProtKB-SubCell"/>
</dbReference>
<dbReference type="SUPFAM" id="SSF52540">
    <property type="entry name" value="P-loop containing nucleoside triphosphate hydrolases"/>
    <property type="match status" value="1"/>
</dbReference>
<dbReference type="OrthoDB" id="9806127at2"/>
<dbReference type="PROSITE" id="PS50929">
    <property type="entry name" value="ABC_TM1F"/>
    <property type="match status" value="1"/>
</dbReference>
<dbReference type="KEGG" id="noa:BKM31_02860"/>
<dbReference type="InterPro" id="IPR017871">
    <property type="entry name" value="ABC_transporter-like_CS"/>
</dbReference>
<evidence type="ECO:0000256" key="7">
    <source>
        <dbReference type="SAM" id="Phobius"/>
    </source>
</evidence>
<dbReference type="AlphaFoldDB" id="A0A1U9ZRM5"/>
<evidence type="ECO:0000313" key="10">
    <source>
        <dbReference type="EMBL" id="AQZ60594.1"/>
    </source>
</evidence>
<evidence type="ECO:0000256" key="3">
    <source>
        <dbReference type="ARBA" id="ARBA00022741"/>
    </source>
</evidence>
<dbReference type="PANTHER" id="PTHR24221">
    <property type="entry name" value="ATP-BINDING CASSETTE SUB-FAMILY B"/>
    <property type="match status" value="1"/>
</dbReference>
<dbReference type="InterPro" id="IPR027417">
    <property type="entry name" value="P-loop_NTPase"/>
</dbReference>
<dbReference type="Proteomes" id="UP000190797">
    <property type="component" value="Chromosome"/>
</dbReference>
<dbReference type="STRING" id="1909395.BKM31_02860"/>
<dbReference type="InterPro" id="IPR039421">
    <property type="entry name" value="Type_1_exporter"/>
</dbReference>
<dbReference type="GO" id="GO:0005524">
    <property type="term" value="F:ATP binding"/>
    <property type="evidence" value="ECO:0007669"/>
    <property type="project" value="UniProtKB-KW"/>
</dbReference>
<dbReference type="InterPro" id="IPR011527">
    <property type="entry name" value="ABC1_TM_dom"/>
</dbReference>
<accession>A0A1U9ZRM5</accession>
<evidence type="ECO:0000256" key="4">
    <source>
        <dbReference type="ARBA" id="ARBA00022840"/>
    </source>
</evidence>